<dbReference type="RefSeq" id="WP_238306469.1">
    <property type="nucleotide sequence ID" value="NZ_BPQM01000129.1"/>
</dbReference>
<dbReference type="Gene3D" id="3.40.630.30">
    <property type="match status" value="1"/>
</dbReference>
<dbReference type="InterPro" id="IPR016181">
    <property type="entry name" value="Acyl_CoA_acyltransferase"/>
</dbReference>
<dbReference type="GO" id="GO:0016747">
    <property type="term" value="F:acyltransferase activity, transferring groups other than amino-acyl groups"/>
    <property type="evidence" value="ECO:0007669"/>
    <property type="project" value="InterPro"/>
</dbReference>
<accession>A0AA37HT81</accession>
<reference evidence="4" key="2">
    <citation type="submission" date="2021-08" db="EMBL/GenBank/DDBJ databases">
        <authorList>
            <person name="Tani A."/>
            <person name="Ola A."/>
            <person name="Ogura Y."/>
            <person name="Katsura K."/>
            <person name="Hayashi T."/>
        </authorList>
    </citation>
    <scope>NUCLEOTIDE SEQUENCE</scope>
    <source>
        <strain evidence="4">NBRC 103626</strain>
    </source>
</reference>
<evidence type="ECO:0000256" key="2">
    <source>
        <dbReference type="ARBA" id="ARBA00023315"/>
    </source>
</evidence>
<dbReference type="InterPro" id="IPR000182">
    <property type="entry name" value="GNAT_dom"/>
</dbReference>
<keyword evidence="5" id="KW-1185">Reference proteome</keyword>
<name>A0AA37HT81_9HYPH</name>
<feature type="domain" description="N-acetyltransferase" evidence="3">
    <location>
        <begin position="7"/>
        <end position="151"/>
    </location>
</feature>
<proteinExistence type="predicted"/>
<sequence length="151" mass="15729">MSNRYGLEIRSAAPADAAGLAALLDSCGIAIAPRALAERIETLRQDRGVALLALAWGPPSGLIVLHWHATLVDAHPVATVSTLAVATDERRQGIGRLLLKAGAQAARAAGCGVLRLDAGPDPEAASLRGFCAATGFTDIAARYERPLRKRS</sequence>
<dbReference type="AlphaFoldDB" id="A0AA37HT81"/>
<dbReference type="Pfam" id="PF00583">
    <property type="entry name" value="Acetyltransf_1"/>
    <property type="match status" value="1"/>
</dbReference>
<dbReference type="EMBL" id="BPQM01000129">
    <property type="protein sequence ID" value="GJD81176.1"/>
    <property type="molecule type" value="Genomic_DNA"/>
</dbReference>
<keyword evidence="1" id="KW-0808">Transferase</keyword>
<dbReference type="PANTHER" id="PTHR43877">
    <property type="entry name" value="AMINOALKYLPHOSPHONATE N-ACETYLTRANSFERASE-RELATED-RELATED"/>
    <property type="match status" value="1"/>
</dbReference>
<protein>
    <recommendedName>
        <fullName evidence="3">N-acetyltransferase domain-containing protein</fullName>
    </recommendedName>
</protein>
<evidence type="ECO:0000313" key="4">
    <source>
        <dbReference type="EMBL" id="GJD81176.1"/>
    </source>
</evidence>
<organism evidence="4 5">
    <name type="scientific">Methylobacterium gregans</name>
    <dbReference type="NCBI Taxonomy" id="374424"/>
    <lineage>
        <taxon>Bacteria</taxon>
        <taxon>Pseudomonadati</taxon>
        <taxon>Pseudomonadota</taxon>
        <taxon>Alphaproteobacteria</taxon>
        <taxon>Hyphomicrobiales</taxon>
        <taxon>Methylobacteriaceae</taxon>
        <taxon>Methylobacterium</taxon>
    </lineage>
</organism>
<reference evidence="4" key="1">
    <citation type="journal article" date="2016" name="Front. Microbiol.">
        <title>Genome Sequence of the Piezophilic, Mesophilic Sulfate-Reducing Bacterium Desulfovibrio indicus J2T.</title>
        <authorList>
            <person name="Cao J."/>
            <person name="Maignien L."/>
            <person name="Shao Z."/>
            <person name="Alain K."/>
            <person name="Jebbar M."/>
        </authorList>
    </citation>
    <scope>NUCLEOTIDE SEQUENCE</scope>
    <source>
        <strain evidence="4">NBRC 103626</strain>
    </source>
</reference>
<dbReference type="PROSITE" id="PS51186">
    <property type="entry name" value="GNAT"/>
    <property type="match status" value="1"/>
</dbReference>
<dbReference type="Proteomes" id="UP001055108">
    <property type="component" value="Unassembled WGS sequence"/>
</dbReference>
<evidence type="ECO:0000256" key="1">
    <source>
        <dbReference type="ARBA" id="ARBA00022679"/>
    </source>
</evidence>
<dbReference type="InterPro" id="IPR050832">
    <property type="entry name" value="Bact_Acetyltransf"/>
</dbReference>
<dbReference type="SUPFAM" id="SSF55729">
    <property type="entry name" value="Acyl-CoA N-acyltransferases (Nat)"/>
    <property type="match status" value="1"/>
</dbReference>
<keyword evidence="2" id="KW-0012">Acyltransferase</keyword>
<gene>
    <name evidence="4" type="ORF">NBEOAGPD_4421</name>
</gene>
<evidence type="ECO:0000259" key="3">
    <source>
        <dbReference type="PROSITE" id="PS51186"/>
    </source>
</evidence>
<evidence type="ECO:0000313" key="5">
    <source>
        <dbReference type="Proteomes" id="UP001055108"/>
    </source>
</evidence>
<comment type="caution">
    <text evidence="4">The sequence shown here is derived from an EMBL/GenBank/DDBJ whole genome shotgun (WGS) entry which is preliminary data.</text>
</comment>